<feature type="region of interest" description="Disordered" evidence="7">
    <location>
        <begin position="438"/>
        <end position="553"/>
    </location>
</feature>
<dbReference type="AlphaFoldDB" id="A0A3N4LDS6"/>
<feature type="compositionally biased region" description="Basic residues" evidence="7">
    <location>
        <begin position="354"/>
        <end position="370"/>
    </location>
</feature>
<dbReference type="GO" id="GO:0043504">
    <property type="term" value="P:mitochondrial DNA repair"/>
    <property type="evidence" value="ECO:0007669"/>
    <property type="project" value="TreeGrafter"/>
</dbReference>
<keyword evidence="5" id="KW-0378">Hydrolase</keyword>
<dbReference type="InterPro" id="IPR004601">
    <property type="entry name" value="UvdE"/>
</dbReference>
<evidence type="ECO:0000256" key="3">
    <source>
        <dbReference type="ARBA" id="ARBA00022763"/>
    </source>
</evidence>
<dbReference type="GO" id="GO:0004519">
    <property type="term" value="F:endonuclease activity"/>
    <property type="evidence" value="ECO:0007669"/>
    <property type="project" value="UniProtKB-KW"/>
</dbReference>
<feature type="compositionally biased region" description="Basic residues" evidence="7">
    <location>
        <begin position="459"/>
        <end position="470"/>
    </location>
</feature>
<evidence type="ECO:0000256" key="4">
    <source>
        <dbReference type="ARBA" id="ARBA00022769"/>
    </source>
</evidence>
<dbReference type="GO" id="GO:0016787">
    <property type="term" value="F:hydrolase activity"/>
    <property type="evidence" value="ECO:0007669"/>
    <property type="project" value="UniProtKB-KW"/>
</dbReference>
<dbReference type="PANTHER" id="PTHR31290">
    <property type="entry name" value="UV-DAMAGE ENDONUCLEASE"/>
    <property type="match status" value="1"/>
</dbReference>
<dbReference type="GO" id="GO:0009411">
    <property type="term" value="P:response to UV"/>
    <property type="evidence" value="ECO:0007669"/>
    <property type="project" value="InterPro"/>
</dbReference>
<dbReference type="GO" id="GO:0005739">
    <property type="term" value="C:mitochondrion"/>
    <property type="evidence" value="ECO:0007669"/>
    <property type="project" value="TreeGrafter"/>
</dbReference>
<dbReference type="PANTHER" id="PTHR31290:SF5">
    <property type="entry name" value="UV-DAMAGE ENDONUCLEASE"/>
    <property type="match status" value="1"/>
</dbReference>
<gene>
    <name evidence="8" type="ORF">L211DRAFT_859041</name>
</gene>
<evidence type="ECO:0000256" key="1">
    <source>
        <dbReference type="ARBA" id="ARBA00022722"/>
    </source>
</evidence>
<dbReference type="InterPro" id="IPR036237">
    <property type="entry name" value="Xyl_isomerase-like_sf"/>
</dbReference>
<dbReference type="FunFam" id="3.20.20.150:FF:000012">
    <property type="entry name" value="Related to UV-endonuclease UVE-1"/>
    <property type="match status" value="1"/>
</dbReference>
<dbReference type="GO" id="GO:0005634">
    <property type="term" value="C:nucleus"/>
    <property type="evidence" value="ECO:0007669"/>
    <property type="project" value="TreeGrafter"/>
</dbReference>
<evidence type="ECO:0000313" key="8">
    <source>
        <dbReference type="EMBL" id="RPB19622.1"/>
    </source>
</evidence>
<keyword evidence="3" id="KW-0227">DNA damage</keyword>
<evidence type="ECO:0000256" key="2">
    <source>
        <dbReference type="ARBA" id="ARBA00022759"/>
    </source>
</evidence>
<name>A0A3N4LDS6_9PEZI</name>
<sequence>MESEVEEPEERPQPVNSDYVPIPWKGRLGFACLNTYLRFSNPPIFCSRTCRIDTILKHGTEGQKYVESLGLANARDLVKLIHWNERYGIKFLRISSEMFPFASHSVYGYSLEFAKDVLAEAGKAAMKYSHRLSMHPGQFTQFGSPRKEVVENAVRDVEYHTQLLGYLGLIGQADKDAVMILHMGGTFGDKKATLQRFRENYALLSPQVKARLVLENDDMCWSVHDLLPVCKELNIPLVLDWHHHNLNRDPSMREGSLDILQLIPEIKKTWTRKGITQKQHYSESRGGAVTHKERRRHSARVLTLPPCENTMDLMIEAKDKEQAVFELMRKFKIPGWEKIHDVIPHVREDENKAGLKKRAKKAKKAQKRKNNGAEEDEGEEVEQAENQVKQELVPVLEPMVQLISEEKIGMGGAEGRVYWPEGKGDWLSPPKRPRINKAEAKEDAMSGTEEGAEADEKKPKRVAKKTKRSAAGKIEAEEDEDQDMEREIATATPPPKRARSAKKAPTPSVVGNTTTQPPAKVSWKRKPAAAKMEEPDSEVTPAPAASRKGKRAVVNRERVSVAQVSDMVAPLTTTGSLVDGEIRQRRSRRVKKAVRYMELGEGDIGMEAEA</sequence>
<dbReference type="GO" id="GO:0006289">
    <property type="term" value="P:nucleotide-excision repair"/>
    <property type="evidence" value="ECO:0007669"/>
    <property type="project" value="InterPro"/>
</dbReference>
<dbReference type="EMBL" id="ML121587">
    <property type="protein sequence ID" value="RPB19622.1"/>
    <property type="molecule type" value="Genomic_DNA"/>
</dbReference>
<dbReference type="STRING" id="1051890.A0A3N4LDS6"/>
<dbReference type="Pfam" id="PF03851">
    <property type="entry name" value="UvdE"/>
    <property type="match status" value="1"/>
</dbReference>
<keyword evidence="1" id="KW-0540">Nuclease</keyword>
<dbReference type="OrthoDB" id="541883at2759"/>
<dbReference type="Proteomes" id="UP000267821">
    <property type="component" value="Unassembled WGS sequence"/>
</dbReference>
<keyword evidence="2 8" id="KW-0255">Endonuclease</keyword>
<feature type="compositionally biased region" description="Acidic residues" evidence="7">
    <location>
        <begin position="373"/>
        <end position="383"/>
    </location>
</feature>
<evidence type="ECO:0000256" key="7">
    <source>
        <dbReference type="SAM" id="MobiDB-lite"/>
    </source>
</evidence>
<dbReference type="NCBIfam" id="TIGR00629">
    <property type="entry name" value="uvde"/>
    <property type="match status" value="1"/>
</dbReference>
<organism evidence="8 9">
    <name type="scientific">Terfezia boudieri ATCC MYA-4762</name>
    <dbReference type="NCBI Taxonomy" id="1051890"/>
    <lineage>
        <taxon>Eukaryota</taxon>
        <taxon>Fungi</taxon>
        <taxon>Dikarya</taxon>
        <taxon>Ascomycota</taxon>
        <taxon>Pezizomycotina</taxon>
        <taxon>Pezizomycetes</taxon>
        <taxon>Pezizales</taxon>
        <taxon>Pezizaceae</taxon>
        <taxon>Terfezia</taxon>
    </lineage>
</organism>
<evidence type="ECO:0000313" key="9">
    <source>
        <dbReference type="Proteomes" id="UP000267821"/>
    </source>
</evidence>
<keyword evidence="9" id="KW-1185">Reference proteome</keyword>
<reference evidence="8 9" key="1">
    <citation type="journal article" date="2018" name="Nat. Ecol. Evol.">
        <title>Pezizomycetes genomes reveal the molecular basis of ectomycorrhizal truffle lifestyle.</title>
        <authorList>
            <person name="Murat C."/>
            <person name="Payen T."/>
            <person name="Noel B."/>
            <person name="Kuo A."/>
            <person name="Morin E."/>
            <person name="Chen J."/>
            <person name="Kohler A."/>
            <person name="Krizsan K."/>
            <person name="Balestrini R."/>
            <person name="Da Silva C."/>
            <person name="Montanini B."/>
            <person name="Hainaut M."/>
            <person name="Levati E."/>
            <person name="Barry K.W."/>
            <person name="Belfiori B."/>
            <person name="Cichocki N."/>
            <person name="Clum A."/>
            <person name="Dockter R.B."/>
            <person name="Fauchery L."/>
            <person name="Guy J."/>
            <person name="Iotti M."/>
            <person name="Le Tacon F."/>
            <person name="Lindquist E.A."/>
            <person name="Lipzen A."/>
            <person name="Malagnac F."/>
            <person name="Mello A."/>
            <person name="Molinier V."/>
            <person name="Miyauchi S."/>
            <person name="Poulain J."/>
            <person name="Riccioni C."/>
            <person name="Rubini A."/>
            <person name="Sitrit Y."/>
            <person name="Splivallo R."/>
            <person name="Traeger S."/>
            <person name="Wang M."/>
            <person name="Zifcakova L."/>
            <person name="Wipf D."/>
            <person name="Zambonelli A."/>
            <person name="Paolocci F."/>
            <person name="Nowrousian M."/>
            <person name="Ottonello S."/>
            <person name="Baldrian P."/>
            <person name="Spatafora J.W."/>
            <person name="Henrissat B."/>
            <person name="Nagy L.G."/>
            <person name="Aury J.M."/>
            <person name="Wincker P."/>
            <person name="Grigoriev I.V."/>
            <person name="Bonfante P."/>
            <person name="Martin F.M."/>
        </authorList>
    </citation>
    <scope>NUCLEOTIDE SEQUENCE [LARGE SCALE GENOMIC DNA]</scope>
    <source>
        <strain evidence="8 9">ATCC MYA-4762</strain>
    </source>
</reference>
<feature type="region of interest" description="Disordered" evidence="7">
    <location>
        <begin position="277"/>
        <end position="299"/>
    </location>
</feature>
<dbReference type="SUPFAM" id="SSF51658">
    <property type="entry name" value="Xylose isomerase-like"/>
    <property type="match status" value="1"/>
</dbReference>
<evidence type="ECO:0000256" key="6">
    <source>
        <dbReference type="ARBA" id="ARBA00023204"/>
    </source>
</evidence>
<dbReference type="InParanoid" id="A0A3N4LDS6"/>
<feature type="region of interest" description="Disordered" evidence="7">
    <location>
        <begin position="350"/>
        <end position="386"/>
    </location>
</feature>
<keyword evidence="4" id="KW-0228">DNA excision</keyword>
<accession>A0A3N4LDS6</accession>
<dbReference type="Gene3D" id="3.20.20.150">
    <property type="entry name" value="Divalent-metal-dependent TIM barrel enzymes"/>
    <property type="match status" value="1"/>
</dbReference>
<keyword evidence="6" id="KW-0234">DNA repair</keyword>
<protein>
    <submittedName>
        <fullName evidence="8">UV-endonuclease UvdE</fullName>
    </submittedName>
</protein>
<proteinExistence type="predicted"/>
<evidence type="ECO:0000256" key="5">
    <source>
        <dbReference type="ARBA" id="ARBA00022801"/>
    </source>
</evidence>